<organism evidence="12 13">
    <name type="scientific">Paenibacillus eucommiae</name>
    <dbReference type="NCBI Taxonomy" id="1355755"/>
    <lineage>
        <taxon>Bacteria</taxon>
        <taxon>Bacillati</taxon>
        <taxon>Bacillota</taxon>
        <taxon>Bacilli</taxon>
        <taxon>Bacillales</taxon>
        <taxon>Paenibacillaceae</taxon>
        <taxon>Paenibacillus</taxon>
    </lineage>
</organism>
<gene>
    <name evidence="10" type="primary">rpe</name>
    <name evidence="12" type="ORF">J2Z66_003036</name>
</gene>
<comment type="pathway">
    <text evidence="10">Carbohydrate degradation.</text>
</comment>
<comment type="function">
    <text evidence="10">Catalyzes the reversible epimerization of D-ribulose 5-phosphate to D-xylulose 5-phosphate.</text>
</comment>
<dbReference type="SUPFAM" id="SSF51366">
    <property type="entry name" value="Ribulose-phoshate binding barrel"/>
    <property type="match status" value="1"/>
</dbReference>
<evidence type="ECO:0000256" key="7">
    <source>
        <dbReference type="ARBA" id="ARBA00013188"/>
    </source>
</evidence>
<feature type="binding site" evidence="10">
    <location>
        <position position="176"/>
    </location>
    <ligand>
        <name>a divalent metal cation</name>
        <dbReference type="ChEBI" id="CHEBI:60240"/>
    </ligand>
</feature>
<dbReference type="PROSITE" id="PS01085">
    <property type="entry name" value="RIBUL_P_3_EPIMER_1"/>
    <property type="match status" value="1"/>
</dbReference>
<feature type="active site" description="Proton acceptor" evidence="10">
    <location>
        <position position="34"/>
    </location>
</feature>
<evidence type="ECO:0000313" key="13">
    <source>
        <dbReference type="Proteomes" id="UP001519287"/>
    </source>
</evidence>
<dbReference type="Gene3D" id="3.20.20.70">
    <property type="entry name" value="Aldolase class I"/>
    <property type="match status" value="1"/>
</dbReference>
<dbReference type="InterPro" id="IPR000056">
    <property type="entry name" value="Ribul_P_3_epim-like"/>
</dbReference>
<evidence type="ECO:0000313" key="12">
    <source>
        <dbReference type="EMBL" id="MBP1991429.1"/>
    </source>
</evidence>
<keyword evidence="10 11" id="KW-0119">Carbohydrate metabolism</keyword>
<dbReference type="NCBIfam" id="NF004076">
    <property type="entry name" value="PRK05581.1-4"/>
    <property type="match status" value="1"/>
</dbReference>
<sequence>MVMIAPSILSADFSKLGSEIKEAELGGADWIHVDVMDGHFVPNITIGPAVVEAIRPHTKLPLDVHLMIENPERYIVDFIRAGADYVSVHVEACKHLHRTLHLIKDNGAKAGVVLNPATPLGSIEYVLNADIDLVLIMTVNPGFGGQKFIPEMLKKIRLLREKAVKLGLDELHIEVDGGINEMTARQVVEAGANVLVAGNAIFGQPSRAEAIRRIRG</sequence>
<comment type="catalytic activity">
    <reaction evidence="1 10 11">
        <text>D-ribulose 5-phosphate = D-xylulose 5-phosphate</text>
        <dbReference type="Rhea" id="RHEA:13677"/>
        <dbReference type="ChEBI" id="CHEBI:57737"/>
        <dbReference type="ChEBI" id="CHEBI:58121"/>
        <dbReference type="EC" id="5.1.3.1"/>
    </reaction>
</comment>
<keyword evidence="8 10" id="KW-0479">Metal-binding</keyword>
<evidence type="ECO:0000256" key="4">
    <source>
        <dbReference type="ARBA" id="ARBA00001947"/>
    </source>
</evidence>
<dbReference type="HAMAP" id="MF_02227">
    <property type="entry name" value="RPE"/>
    <property type="match status" value="1"/>
</dbReference>
<comment type="cofactor">
    <cofactor evidence="5">
        <name>Fe(2+)</name>
        <dbReference type="ChEBI" id="CHEBI:29033"/>
    </cofactor>
</comment>
<dbReference type="PROSITE" id="PS01086">
    <property type="entry name" value="RIBUL_P_3_EPIMER_2"/>
    <property type="match status" value="1"/>
</dbReference>
<accession>A0ABS4IV24</accession>
<dbReference type="EMBL" id="JAGGLB010000008">
    <property type="protein sequence ID" value="MBP1991429.1"/>
    <property type="molecule type" value="Genomic_DNA"/>
</dbReference>
<proteinExistence type="inferred from homology"/>
<evidence type="ECO:0000256" key="1">
    <source>
        <dbReference type="ARBA" id="ARBA00001782"/>
    </source>
</evidence>
<feature type="active site" description="Proton donor" evidence="10">
    <location>
        <position position="176"/>
    </location>
</feature>
<dbReference type="NCBIfam" id="TIGR01163">
    <property type="entry name" value="rpe"/>
    <property type="match status" value="1"/>
</dbReference>
<dbReference type="PIRSF" id="PIRSF001461">
    <property type="entry name" value="RPE"/>
    <property type="match status" value="1"/>
</dbReference>
<dbReference type="RefSeq" id="WP_209972178.1">
    <property type="nucleotide sequence ID" value="NZ_JAGGLB010000008.1"/>
</dbReference>
<evidence type="ECO:0000256" key="2">
    <source>
        <dbReference type="ARBA" id="ARBA00001936"/>
    </source>
</evidence>
<evidence type="ECO:0000256" key="6">
    <source>
        <dbReference type="ARBA" id="ARBA00009541"/>
    </source>
</evidence>
<evidence type="ECO:0000256" key="3">
    <source>
        <dbReference type="ARBA" id="ARBA00001941"/>
    </source>
</evidence>
<keyword evidence="9 10" id="KW-0413">Isomerase</keyword>
<dbReference type="InterPro" id="IPR026019">
    <property type="entry name" value="Ribul_P_3_epim"/>
</dbReference>
<dbReference type="GO" id="GO:0004750">
    <property type="term" value="F:D-ribulose-phosphate 3-epimerase activity"/>
    <property type="evidence" value="ECO:0007669"/>
    <property type="project" value="UniProtKB-EC"/>
</dbReference>
<dbReference type="Pfam" id="PF00834">
    <property type="entry name" value="Ribul_P_3_epim"/>
    <property type="match status" value="1"/>
</dbReference>
<evidence type="ECO:0000256" key="8">
    <source>
        <dbReference type="ARBA" id="ARBA00022723"/>
    </source>
</evidence>
<dbReference type="EC" id="5.1.3.1" evidence="7 10"/>
<dbReference type="InterPro" id="IPR013785">
    <property type="entry name" value="Aldolase_TIM"/>
</dbReference>
<feature type="binding site" evidence="10">
    <location>
        <position position="65"/>
    </location>
    <ligand>
        <name>substrate</name>
    </ligand>
</feature>
<comment type="caution">
    <text evidence="10">Lacks conserved residue(s) required for the propagation of feature annotation.</text>
</comment>
<dbReference type="PANTHER" id="PTHR11749">
    <property type="entry name" value="RIBULOSE-5-PHOSPHATE-3-EPIMERASE"/>
    <property type="match status" value="1"/>
</dbReference>
<evidence type="ECO:0000256" key="10">
    <source>
        <dbReference type="HAMAP-Rule" id="MF_02227"/>
    </source>
</evidence>
<feature type="binding site" evidence="10">
    <location>
        <position position="34"/>
    </location>
    <ligand>
        <name>a divalent metal cation</name>
        <dbReference type="ChEBI" id="CHEBI:60240"/>
    </ligand>
</feature>
<evidence type="ECO:0000256" key="9">
    <source>
        <dbReference type="ARBA" id="ARBA00023235"/>
    </source>
</evidence>
<dbReference type="CDD" id="cd00429">
    <property type="entry name" value="RPE"/>
    <property type="match status" value="1"/>
</dbReference>
<comment type="caution">
    <text evidence="12">The sequence shown here is derived from an EMBL/GenBank/DDBJ whole genome shotgun (WGS) entry which is preliminary data.</text>
</comment>
<name>A0ABS4IV24_9BACL</name>
<comment type="cofactor">
    <cofactor evidence="4">
        <name>Zn(2+)</name>
        <dbReference type="ChEBI" id="CHEBI:29105"/>
    </cofactor>
</comment>
<comment type="cofactor">
    <cofactor evidence="2">
        <name>Mn(2+)</name>
        <dbReference type="ChEBI" id="CHEBI:29035"/>
    </cofactor>
</comment>
<comment type="cofactor">
    <cofactor evidence="10">
        <name>a divalent metal cation</name>
        <dbReference type="ChEBI" id="CHEBI:60240"/>
    </cofactor>
    <text evidence="10">Binds 1 divalent metal cation per subunit.</text>
</comment>
<protein>
    <recommendedName>
        <fullName evidence="7 10">Ribulose-phosphate 3-epimerase</fullName>
        <ecNumber evidence="7 10">5.1.3.1</ecNumber>
    </recommendedName>
</protein>
<evidence type="ECO:0000256" key="5">
    <source>
        <dbReference type="ARBA" id="ARBA00001954"/>
    </source>
</evidence>
<feature type="binding site" evidence="10">
    <location>
        <begin position="142"/>
        <end position="145"/>
    </location>
    <ligand>
        <name>substrate</name>
    </ligand>
</feature>
<feature type="binding site" evidence="10">
    <location>
        <position position="7"/>
    </location>
    <ligand>
        <name>substrate</name>
    </ligand>
</feature>
<comment type="similarity">
    <text evidence="6 10 11">Belongs to the ribulose-phosphate 3-epimerase family.</text>
</comment>
<reference evidence="12 13" key="1">
    <citation type="submission" date="2021-03" db="EMBL/GenBank/DDBJ databases">
        <title>Genomic Encyclopedia of Type Strains, Phase IV (KMG-IV): sequencing the most valuable type-strain genomes for metagenomic binning, comparative biology and taxonomic classification.</title>
        <authorList>
            <person name="Goeker M."/>
        </authorList>
    </citation>
    <scope>NUCLEOTIDE SEQUENCE [LARGE SCALE GENOMIC DNA]</scope>
    <source>
        <strain evidence="12 13">DSM 26048</strain>
    </source>
</reference>
<keyword evidence="13" id="KW-1185">Reference proteome</keyword>
<dbReference type="InterPro" id="IPR011060">
    <property type="entry name" value="RibuloseP-bd_barrel"/>
</dbReference>
<feature type="binding site" evidence="10">
    <location>
        <begin position="176"/>
        <end position="178"/>
    </location>
    <ligand>
        <name>substrate</name>
    </ligand>
</feature>
<feature type="binding site" evidence="10">
    <location>
        <position position="65"/>
    </location>
    <ligand>
        <name>a divalent metal cation</name>
        <dbReference type="ChEBI" id="CHEBI:60240"/>
    </ligand>
</feature>
<comment type="cofactor">
    <cofactor evidence="3">
        <name>Co(2+)</name>
        <dbReference type="ChEBI" id="CHEBI:48828"/>
    </cofactor>
</comment>
<feature type="binding site" evidence="10">
    <location>
        <position position="32"/>
    </location>
    <ligand>
        <name>a divalent metal cation</name>
        <dbReference type="ChEBI" id="CHEBI:60240"/>
    </ligand>
</feature>
<evidence type="ECO:0000256" key="11">
    <source>
        <dbReference type="PIRNR" id="PIRNR001461"/>
    </source>
</evidence>
<dbReference type="Proteomes" id="UP001519287">
    <property type="component" value="Unassembled WGS sequence"/>
</dbReference>